<dbReference type="Gene3D" id="1.25.40.10">
    <property type="entry name" value="Tetratricopeptide repeat domain"/>
    <property type="match status" value="2"/>
</dbReference>
<dbReference type="PANTHER" id="PTHR23082">
    <property type="entry name" value="TRANSCRIPTION INITIATION FACTOR IIIC TFIIIC , POLYPEPTIDE 3-RELATED"/>
    <property type="match status" value="1"/>
</dbReference>
<dbReference type="EMBL" id="JAVRRJ010000003">
    <property type="protein sequence ID" value="KAK5086718.1"/>
    <property type="molecule type" value="Genomic_DNA"/>
</dbReference>
<feature type="compositionally biased region" description="Basic and acidic residues" evidence="1">
    <location>
        <begin position="265"/>
        <end position="275"/>
    </location>
</feature>
<feature type="compositionally biased region" description="Acidic residues" evidence="1">
    <location>
        <begin position="237"/>
        <end position="252"/>
    </location>
</feature>
<reference evidence="2 3" key="1">
    <citation type="submission" date="2023-08" db="EMBL/GenBank/DDBJ databases">
        <title>Black Yeasts Isolated from many extreme environments.</title>
        <authorList>
            <person name="Coleine C."/>
            <person name="Stajich J.E."/>
            <person name="Selbmann L."/>
        </authorList>
    </citation>
    <scope>NUCLEOTIDE SEQUENCE [LARGE SCALE GENOMIC DNA]</scope>
    <source>
        <strain evidence="2 3">CCFEE 5910</strain>
    </source>
</reference>
<feature type="compositionally biased region" description="Polar residues" evidence="1">
    <location>
        <begin position="142"/>
        <end position="151"/>
    </location>
</feature>
<feature type="region of interest" description="Disordered" evidence="1">
    <location>
        <begin position="226"/>
        <end position="305"/>
    </location>
</feature>
<feature type="compositionally biased region" description="Polar residues" evidence="1">
    <location>
        <begin position="1330"/>
        <end position="1343"/>
    </location>
</feature>
<feature type="compositionally biased region" description="Basic residues" evidence="1">
    <location>
        <begin position="826"/>
        <end position="836"/>
    </location>
</feature>
<dbReference type="Proteomes" id="UP001309876">
    <property type="component" value="Unassembled WGS sequence"/>
</dbReference>
<proteinExistence type="predicted"/>
<feature type="region of interest" description="Disordered" evidence="1">
    <location>
        <begin position="1329"/>
        <end position="1358"/>
    </location>
</feature>
<evidence type="ECO:0000313" key="2">
    <source>
        <dbReference type="EMBL" id="KAK5086718.1"/>
    </source>
</evidence>
<name>A0AAN7T1D0_9EURO</name>
<feature type="compositionally biased region" description="Basic and acidic residues" evidence="1">
    <location>
        <begin position="285"/>
        <end position="301"/>
    </location>
</feature>
<dbReference type="PANTHER" id="PTHR23082:SF0">
    <property type="entry name" value="GENERAL TRANSCRIPTION FACTOR 3C POLYPEPTIDE 3"/>
    <property type="match status" value="1"/>
</dbReference>
<comment type="caution">
    <text evidence="2">The sequence shown here is derived from an EMBL/GenBank/DDBJ whole genome shotgun (WGS) entry which is preliminary data.</text>
</comment>
<feature type="compositionally biased region" description="Polar residues" evidence="1">
    <location>
        <begin position="96"/>
        <end position="121"/>
    </location>
</feature>
<dbReference type="InterPro" id="IPR039340">
    <property type="entry name" value="Tfc4/TFIIIC-102/Sfc4"/>
</dbReference>
<dbReference type="InterPro" id="IPR019734">
    <property type="entry name" value="TPR_rpt"/>
</dbReference>
<sequence length="1394" mass="158337">MYESSEIPSSQSDHGTAQKCRLEMPPPPAPPPSWLSHIPALTPDQFPRSPVPFLYDSPARNSPGAPLSSSPTYNLYLLNSHPAYAPPPTFGSVQQVRAGSVARSNQSALRSDSPTSTSITTRGPPVSSYPRLPSISPGPQLDTFSATTQNAPDGAIFPRNRAQMLFHLTPSTSITSPTASSIFQPPLNGDRRSIPPDLIDPALYNTDQFRADPIQAVGRYPAALNRDDTLGTLPFDSSEDDSVDDDETDIEDVPGLTWPGRGGKRAADDAASQEKRRGRAPKRQKAQEERKRGRPKGEIRGPRTTLDPGPIWMKVYNEAVDALNEDNDLNKAQLLVLQAINDNPEIFAGHKLLADVHFARGEHDKGFDALMVGLHAHINEVDLWRQTADTILHYPAGNYQKKIERAMYCYGAIVRKDPKDLDARFQRAECARLKGSYNRAFKDMKTLLDDDPHNSAVLAQFTKLCLDIDDIQMAVAAYDEHFEYYKTTGLSDEDHFTWQDIGVYVDLMVRRGETAQAIVVFKRLARWLCGRQDETFWDDYIEDDREWDQMHWPRRLEVNKFDPTKYPDLNYGESMPLDLRGKLGILRLRLNFREEAQSHFDWLEPELEGEESLVEEYSDTFYEVAKGLHDAGQHAQALHFYTALHNAEIDLGLEFLKDMAASCHVCGQLERALSLYEYVFELEPDSIAIQTELTKLFTDLGDRRMALKHGNEAVVRAHARVPESDTRKYERKESRLLREGAERALKNAYKLPKKPGSKKPGKVPKGLQYRNRYRRKFERWVPEWDTPAPATPQPVTPFEIVNRVSAAPSIEPEREETPPMYSRPIKIPRRPGRPKGSRPLARKPPNQMNATRHYEEMQQLYKTLIEHQPGMREGDEYSINIWMDCAAAMLEDFRNVKIFYPGERHKKFEGYTTQIPQPRPPTPQPPRNAESPAVEDDVNPEQMSPRHRSSTPMRSDVPPDMSARTLAPKGMPDEYCGIRFATWLDIFLELAILHANSASLDAQHECYTLINACIDCSLFYHDEPTMVQIHSCFLACCLALGDDLTLYNIVLRWFMREYAFCTDTYRLYSSMALLSELPAQKDRLTDAVFKSAPNHKFVFRQIMSIDKLLPEDYNRDGAQGGVPAFMRKHREELRKLSKTTDASGIFNPNSLNGTSRTSGSPACALGSNSGGTKLHTPTEMDVVLFVLYAQMMMASNSFPNALSYLYRAYSLDSTNAACLLTMSLCYIHELFKRQTGNRHSYALMGWAWFGQYEEHRLKWAEKVDRENEVACLEAENVNDDNEDNPKPKNVKMVDVVKREIEFNKARCWELLGMADLGMRSYQKVLDMAPQKQQVSKDMGNTNVDEAEEREQEEDEEEVEEHWTMEAAYAMATMYALNGNGQKAMEITEKHLVVE</sequence>
<evidence type="ECO:0000313" key="3">
    <source>
        <dbReference type="Proteomes" id="UP001309876"/>
    </source>
</evidence>
<feature type="region of interest" description="Disordered" evidence="1">
    <location>
        <begin position="174"/>
        <end position="194"/>
    </location>
</feature>
<feature type="compositionally biased region" description="Acidic residues" evidence="1">
    <location>
        <begin position="1344"/>
        <end position="1358"/>
    </location>
</feature>
<evidence type="ECO:0000256" key="1">
    <source>
        <dbReference type="SAM" id="MobiDB-lite"/>
    </source>
</evidence>
<keyword evidence="3" id="KW-1185">Reference proteome</keyword>
<feature type="region of interest" description="Disordered" evidence="1">
    <location>
        <begin position="806"/>
        <end position="847"/>
    </location>
</feature>
<protein>
    <submittedName>
        <fullName evidence="2">Transcription factor TFIIIC subunit tfc4</fullName>
    </submittedName>
</protein>
<dbReference type="GO" id="GO:0000127">
    <property type="term" value="C:transcription factor TFIIIC complex"/>
    <property type="evidence" value="ECO:0007669"/>
    <property type="project" value="TreeGrafter"/>
</dbReference>
<feature type="region of interest" description="Disordered" evidence="1">
    <location>
        <begin position="909"/>
        <end position="962"/>
    </location>
</feature>
<accession>A0AAN7T1D0</accession>
<feature type="region of interest" description="Disordered" evidence="1">
    <location>
        <begin position="1"/>
        <end position="68"/>
    </location>
</feature>
<organism evidence="2 3">
    <name type="scientific">Lithohypha guttulata</name>
    <dbReference type="NCBI Taxonomy" id="1690604"/>
    <lineage>
        <taxon>Eukaryota</taxon>
        <taxon>Fungi</taxon>
        <taxon>Dikarya</taxon>
        <taxon>Ascomycota</taxon>
        <taxon>Pezizomycotina</taxon>
        <taxon>Eurotiomycetes</taxon>
        <taxon>Chaetothyriomycetidae</taxon>
        <taxon>Chaetothyriales</taxon>
        <taxon>Trichomeriaceae</taxon>
        <taxon>Lithohypha</taxon>
    </lineage>
</organism>
<feature type="compositionally biased region" description="Pro residues" evidence="1">
    <location>
        <begin position="24"/>
        <end position="33"/>
    </location>
</feature>
<dbReference type="SUPFAM" id="SSF48452">
    <property type="entry name" value="TPR-like"/>
    <property type="match status" value="2"/>
</dbReference>
<dbReference type="GO" id="GO:0006383">
    <property type="term" value="P:transcription by RNA polymerase III"/>
    <property type="evidence" value="ECO:0007669"/>
    <property type="project" value="InterPro"/>
</dbReference>
<gene>
    <name evidence="2" type="primary">TFC4</name>
    <name evidence="2" type="ORF">LTR05_003886</name>
</gene>
<feature type="compositionally biased region" description="Polar residues" evidence="1">
    <location>
        <begin position="1"/>
        <end position="15"/>
    </location>
</feature>
<feature type="compositionally biased region" description="Pro residues" evidence="1">
    <location>
        <begin position="917"/>
        <end position="926"/>
    </location>
</feature>
<dbReference type="SMART" id="SM00028">
    <property type="entry name" value="TPR"/>
    <property type="match status" value="4"/>
</dbReference>
<feature type="region of interest" description="Disordered" evidence="1">
    <location>
        <begin position="96"/>
        <end position="155"/>
    </location>
</feature>
<dbReference type="InterPro" id="IPR011990">
    <property type="entry name" value="TPR-like_helical_dom_sf"/>
</dbReference>